<reference evidence="13" key="1">
    <citation type="journal article" date="2022" name="bioRxiv">
        <title>Thiovibrio frasassiensisgen. nov., sp. nov., an autotrophic, elemental sulfur disproportionating bacterium isolated from sulfidic karst sediment, and proposal of Thiovibrionaceae fam. nov.</title>
        <authorList>
            <person name="Aronson H."/>
            <person name="Thomas C."/>
            <person name="Bhattacharyya M."/>
            <person name="Eckstein S."/>
            <person name="Jensen S."/>
            <person name="Barco R."/>
            <person name="Macalady J."/>
            <person name="Amend J."/>
        </authorList>
    </citation>
    <scope>NUCLEOTIDE SEQUENCE</scope>
    <source>
        <strain evidence="13">RS19-109</strain>
    </source>
</reference>
<dbReference type="InterPro" id="IPR036097">
    <property type="entry name" value="HisK_dim/P_sf"/>
</dbReference>
<evidence type="ECO:0000256" key="7">
    <source>
        <dbReference type="ARBA" id="ARBA00022777"/>
    </source>
</evidence>
<dbReference type="InterPro" id="IPR004358">
    <property type="entry name" value="Sig_transdc_His_kin-like_C"/>
</dbReference>
<dbReference type="GO" id="GO:0005524">
    <property type="term" value="F:ATP binding"/>
    <property type="evidence" value="ECO:0007669"/>
    <property type="project" value="UniProtKB-KW"/>
</dbReference>
<keyword evidence="8 13" id="KW-0067">ATP-binding</keyword>
<dbReference type="SMART" id="SM00304">
    <property type="entry name" value="HAMP"/>
    <property type="match status" value="1"/>
</dbReference>
<dbReference type="EMBL" id="JAPHEH010000001">
    <property type="protein sequence ID" value="MDG4476671.1"/>
    <property type="molecule type" value="Genomic_DNA"/>
</dbReference>
<dbReference type="SMART" id="SM00387">
    <property type="entry name" value="HATPase_c"/>
    <property type="match status" value="1"/>
</dbReference>
<evidence type="ECO:0000313" key="13">
    <source>
        <dbReference type="EMBL" id="MDG4476671.1"/>
    </source>
</evidence>
<organism evidence="13 14">
    <name type="scientific">Thiovibrio frasassiensis</name>
    <dbReference type="NCBI Taxonomy" id="2984131"/>
    <lineage>
        <taxon>Bacteria</taxon>
        <taxon>Pseudomonadati</taxon>
        <taxon>Thermodesulfobacteriota</taxon>
        <taxon>Desulfobulbia</taxon>
        <taxon>Desulfobulbales</taxon>
        <taxon>Thiovibrionaceae</taxon>
        <taxon>Thiovibrio</taxon>
    </lineage>
</organism>
<dbReference type="InterPro" id="IPR003661">
    <property type="entry name" value="HisK_dim/P_dom"/>
</dbReference>
<keyword evidence="10" id="KW-1133">Transmembrane helix</keyword>
<sequence length="473" mass="53132">MKIEHKIYLSNAVHILLIVLIGIFALQNLNQILTKFRFTVIAEGLNANFLEMRLAEKNYFLYGDDTALDNIRARIEQTSDTLLQVRGDITRAVGAEKYSELQGNLHVYTQLVDSISKARHRDAAAQKKLREAGQKLKTFSENITTLESDRIEAIIVRSKNILLYSFWAVVLFAFLFSNLIVRNIGQSLRKVVDLTRAISRGNYPKIEEKPSNDEMGAVISAISTMADELHNREKELVQSKRLASIGILVAGVAHELNNPLNNISMLAQTYAEVYDGLGKEDRIGFMERVDEEVERLRVIIRNLLDYAKPKEQHLAKATTNQVIQKILALVQNMLDISNIRIKLSLAEDLPDIYIDEHQIQQVLVNMATNAIQAMGKGGELRIASRYLPENEEIEIEIGDNGKGIAPEFLDHIFDPFFTTKEESGTGLGLWVSYGIIKNHQGNIRVASQVGVGTTFIITLPSCKKLKRCTDGEA</sequence>
<dbReference type="InterPro" id="IPR005467">
    <property type="entry name" value="His_kinase_dom"/>
</dbReference>
<dbReference type="Gene3D" id="6.10.340.10">
    <property type="match status" value="1"/>
</dbReference>
<evidence type="ECO:0000256" key="10">
    <source>
        <dbReference type="SAM" id="Phobius"/>
    </source>
</evidence>
<accession>A0A9X4MG74</accession>
<dbReference type="CDD" id="cd06225">
    <property type="entry name" value="HAMP"/>
    <property type="match status" value="1"/>
</dbReference>
<feature type="transmembrane region" description="Helical" evidence="10">
    <location>
        <begin position="7"/>
        <end position="26"/>
    </location>
</feature>
<keyword evidence="10" id="KW-0472">Membrane</keyword>
<dbReference type="GO" id="GO:0016020">
    <property type="term" value="C:membrane"/>
    <property type="evidence" value="ECO:0007669"/>
    <property type="project" value="UniProtKB-SubCell"/>
</dbReference>
<dbReference type="InterPro" id="IPR003660">
    <property type="entry name" value="HAMP_dom"/>
</dbReference>
<keyword evidence="5" id="KW-0808">Transferase</keyword>
<dbReference type="EC" id="2.7.13.3" evidence="3"/>
<dbReference type="Pfam" id="PF02518">
    <property type="entry name" value="HATPase_c"/>
    <property type="match status" value="1"/>
</dbReference>
<feature type="domain" description="Histidine kinase" evidence="11">
    <location>
        <begin position="251"/>
        <end position="463"/>
    </location>
</feature>
<comment type="caution">
    <text evidence="13">The sequence shown here is derived from an EMBL/GenBank/DDBJ whole genome shotgun (WGS) entry which is preliminary data.</text>
</comment>
<evidence type="ECO:0000256" key="2">
    <source>
        <dbReference type="ARBA" id="ARBA00004370"/>
    </source>
</evidence>
<keyword evidence="7" id="KW-0418">Kinase</keyword>
<dbReference type="Proteomes" id="UP001154240">
    <property type="component" value="Unassembled WGS sequence"/>
</dbReference>
<dbReference type="PANTHER" id="PTHR43065">
    <property type="entry name" value="SENSOR HISTIDINE KINASE"/>
    <property type="match status" value="1"/>
</dbReference>
<dbReference type="PANTHER" id="PTHR43065:SF46">
    <property type="entry name" value="C4-DICARBOXYLATE TRANSPORT SENSOR PROTEIN DCTB"/>
    <property type="match status" value="1"/>
</dbReference>
<evidence type="ECO:0000259" key="12">
    <source>
        <dbReference type="PROSITE" id="PS50885"/>
    </source>
</evidence>
<dbReference type="RefSeq" id="WP_307633636.1">
    <property type="nucleotide sequence ID" value="NZ_JAPHEH010000001.1"/>
</dbReference>
<evidence type="ECO:0000256" key="1">
    <source>
        <dbReference type="ARBA" id="ARBA00000085"/>
    </source>
</evidence>
<dbReference type="SUPFAM" id="SSF47384">
    <property type="entry name" value="Homodimeric domain of signal transducing histidine kinase"/>
    <property type="match status" value="1"/>
</dbReference>
<dbReference type="PRINTS" id="PR00344">
    <property type="entry name" value="BCTRLSENSOR"/>
</dbReference>
<comment type="catalytic activity">
    <reaction evidence="1">
        <text>ATP + protein L-histidine = ADP + protein N-phospho-L-histidine.</text>
        <dbReference type="EC" id="2.7.13.3"/>
    </reaction>
</comment>
<gene>
    <name evidence="13" type="ORF">OLX77_10960</name>
</gene>
<evidence type="ECO:0000256" key="8">
    <source>
        <dbReference type="ARBA" id="ARBA00022840"/>
    </source>
</evidence>
<evidence type="ECO:0000256" key="4">
    <source>
        <dbReference type="ARBA" id="ARBA00022553"/>
    </source>
</evidence>
<dbReference type="SUPFAM" id="SSF55874">
    <property type="entry name" value="ATPase domain of HSP90 chaperone/DNA topoisomerase II/histidine kinase"/>
    <property type="match status" value="1"/>
</dbReference>
<keyword evidence="4" id="KW-0597">Phosphoprotein</keyword>
<dbReference type="InterPro" id="IPR003594">
    <property type="entry name" value="HATPase_dom"/>
</dbReference>
<evidence type="ECO:0000313" key="14">
    <source>
        <dbReference type="Proteomes" id="UP001154240"/>
    </source>
</evidence>
<dbReference type="GO" id="GO:0000155">
    <property type="term" value="F:phosphorelay sensor kinase activity"/>
    <property type="evidence" value="ECO:0007669"/>
    <property type="project" value="InterPro"/>
</dbReference>
<evidence type="ECO:0000256" key="9">
    <source>
        <dbReference type="ARBA" id="ARBA00023012"/>
    </source>
</evidence>
<dbReference type="SMART" id="SM00388">
    <property type="entry name" value="HisKA"/>
    <property type="match status" value="1"/>
</dbReference>
<dbReference type="Gene3D" id="1.10.287.130">
    <property type="match status" value="1"/>
</dbReference>
<keyword evidence="14" id="KW-1185">Reference proteome</keyword>
<dbReference type="PROSITE" id="PS50109">
    <property type="entry name" value="HIS_KIN"/>
    <property type="match status" value="1"/>
</dbReference>
<protein>
    <recommendedName>
        <fullName evidence="3">histidine kinase</fullName>
        <ecNumber evidence="3">2.7.13.3</ecNumber>
    </recommendedName>
</protein>
<dbReference type="AlphaFoldDB" id="A0A9X4MG74"/>
<keyword evidence="9" id="KW-0902">Two-component regulatory system</keyword>
<dbReference type="Pfam" id="PF00672">
    <property type="entry name" value="HAMP"/>
    <property type="match status" value="1"/>
</dbReference>
<keyword evidence="6" id="KW-0547">Nucleotide-binding</keyword>
<dbReference type="CDD" id="cd00082">
    <property type="entry name" value="HisKA"/>
    <property type="match status" value="1"/>
</dbReference>
<proteinExistence type="predicted"/>
<evidence type="ECO:0000256" key="3">
    <source>
        <dbReference type="ARBA" id="ARBA00012438"/>
    </source>
</evidence>
<dbReference type="PROSITE" id="PS50885">
    <property type="entry name" value="HAMP"/>
    <property type="match status" value="1"/>
</dbReference>
<feature type="domain" description="HAMP" evidence="12">
    <location>
        <begin position="182"/>
        <end position="234"/>
    </location>
</feature>
<evidence type="ECO:0000256" key="5">
    <source>
        <dbReference type="ARBA" id="ARBA00022679"/>
    </source>
</evidence>
<evidence type="ECO:0000259" key="11">
    <source>
        <dbReference type="PROSITE" id="PS50109"/>
    </source>
</evidence>
<dbReference type="Gene3D" id="3.30.565.10">
    <property type="entry name" value="Histidine kinase-like ATPase, C-terminal domain"/>
    <property type="match status" value="1"/>
</dbReference>
<reference evidence="13" key="2">
    <citation type="submission" date="2022-10" db="EMBL/GenBank/DDBJ databases">
        <authorList>
            <person name="Aronson H.S."/>
        </authorList>
    </citation>
    <scope>NUCLEOTIDE SEQUENCE</scope>
    <source>
        <strain evidence="13">RS19-109</strain>
    </source>
</reference>
<dbReference type="InterPro" id="IPR036890">
    <property type="entry name" value="HATPase_C_sf"/>
</dbReference>
<name>A0A9X4MG74_9BACT</name>
<evidence type="ECO:0000256" key="6">
    <source>
        <dbReference type="ARBA" id="ARBA00022741"/>
    </source>
</evidence>
<comment type="subcellular location">
    <subcellularLocation>
        <location evidence="2">Membrane</location>
    </subcellularLocation>
</comment>
<feature type="transmembrane region" description="Helical" evidence="10">
    <location>
        <begin position="161"/>
        <end position="181"/>
    </location>
</feature>
<dbReference type="Pfam" id="PF00512">
    <property type="entry name" value="HisKA"/>
    <property type="match status" value="1"/>
</dbReference>
<keyword evidence="10" id="KW-0812">Transmembrane</keyword>